<keyword evidence="2" id="KW-1185">Reference proteome</keyword>
<name>A0ACC0ZWH6_9ROSI</name>
<proteinExistence type="predicted"/>
<sequence length="169" mass="20180">MVNIFHHSFNFPFYFSLSLDYRKYSSWREKPKIQRACRLHKEHILSKHTMPEFVFIFNVVNFHLHERKGSPFCLHKLEHKPLPTVSTRGHLVTITFIPKFTTRLKTPCVKWVLEFCDFNLTHRASYESFYPTSSQEMIDPCTTYTMGKFKFPTVKHNFLEIQGNSETKK</sequence>
<accession>A0ACC0ZWH6</accession>
<protein>
    <submittedName>
        <fullName evidence="1">Uncharacterized protein</fullName>
    </submittedName>
</protein>
<comment type="caution">
    <text evidence="1">The sequence shown here is derived from an EMBL/GenBank/DDBJ whole genome shotgun (WGS) entry which is preliminary data.</text>
</comment>
<evidence type="ECO:0000313" key="1">
    <source>
        <dbReference type="EMBL" id="KAJ0079097.1"/>
    </source>
</evidence>
<organism evidence="1 2">
    <name type="scientific">Pistacia atlantica</name>
    <dbReference type="NCBI Taxonomy" id="434234"/>
    <lineage>
        <taxon>Eukaryota</taxon>
        <taxon>Viridiplantae</taxon>
        <taxon>Streptophyta</taxon>
        <taxon>Embryophyta</taxon>
        <taxon>Tracheophyta</taxon>
        <taxon>Spermatophyta</taxon>
        <taxon>Magnoliopsida</taxon>
        <taxon>eudicotyledons</taxon>
        <taxon>Gunneridae</taxon>
        <taxon>Pentapetalae</taxon>
        <taxon>rosids</taxon>
        <taxon>malvids</taxon>
        <taxon>Sapindales</taxon>
        <taxon>Anacardiaceae</taxon>
        <taxon>Pistacia</taxon>
    </lineage>
</organism>
<dbReference type="EMBL" id="CM047909">
    <property type="protein sequence ID" value="KAJ0079097.1"/>
    <property type="molecule type" value="Genomic_DNA"/>
</dbReference>
<reference evidence="2" key="1">
    <citation type="journal article" date="2023" name="G3 (Bethesda)">
        <title>Genome assembly and association tests identify interacting loci associated with vigor, precocity, and sex in interspecific pistachio rootstocks.</title>
        <authorList>
            <person name="Palmer W."/>
            <person name="Jacygrad E."/>
            <person name="Sagayaradj S."/>
            <person name="Cavanaugh K."/>
            <person name="Han R."/>
            <person name="Bertier L."/>
            <person name="Beede B."/>
            <person name="Kafkas S."/>
            <person name="Golino D."/>
            <person name="Preece J."/>
            <person name="Michelmore R."/>
        </authorList>
    </citation>
    <scope>NUCLEOTIDE SEQUENCE [LARGE SCALE GENOMIC DNA]</scope>
</reference>
<evidence type="ECO:0000313" key="2">
    <source>
        <dbReference type="Proteomes" id="UP001164250"/>
    </source>
</evidence>
<dbReference type="Proteomes" id="UP001164250">
    <property type="component" value="Chromosome 13"/>
</dbReference>
<gene>
    <name evidence="1" type="ORF">Patl1_24004</name>
</gene>